<name>A0ABN2N332_9PSEU</name>
<dbReference type="PANTHER" id="PTHR43201">
    <property type="entry name" value="ACYL-COA SYNTHETASE"/>
    <property type="match status" value="1"/>
</dbReference>
<dbReference type="PROSITE" id="PS00455">
    <property type="entry name" value="AMP_BINDING"/>
    <property type="match status" value="1"/>
</dbReference>
<reference evidence="4 5" key="1">
    <citation type="journal article" date="2019" name="Int. J. Syst. Evol. Microbiol.">
        <title>The Global Catalogue of Microorganisms (GCM) 10K type strain sequencing project: providing services to taxonomists for standard genome sequencing and annotation.</title>
        <authorList>
            <consortium name="The Broad Institute Genomics Platform"/>
            <consortium name="The Broad Institute Genome Sequencing Center for Infectious Disease"/>
            <person name="Wu L."/>
            <person name="Ma J."/>
        </authorList>
    </citation>
    <scope>NUCLEOTIDE SEQUENCE [LARGE SCALE GENOMIC DNA]</scope>
    <source>
        <strain evidence="4 5">JCM 16009</strain>
    </source>
</reference>
<evidence type="ECO:0000259" key="3">
    <source>
        <dbReference type="Pfam" id="PF13193"/>
    </source>
</evidence>
<dbReference type="InterPro" id="IPR045851">
    <property type="entry name" value="AMP-bd_C_sf"/>
</dbReference>
<keyword evidence="5" id="KW-1185">Reference proteome</keyword>
<dbReference type="InterPro" id="IPR020845">
    <property type="entry name" value="AMP-binding_CS"/>
</dbReference>
<dbReference type="RefSeq" id="WP_344417462.1">
    <property type="nucleotide sequence ID" value="NZ_BAAAQK010000009.1"/>
</dbReference>
<feature type="domain" description="AMP-binding enzyme C-terminal" evidence="3">
    <location>
        <begin position="451"/>
        <end position="527"/>
    </location>
</feature>
<keyword evidence="4" id="KW-0436">Ligase</keyword>
<dbReference type="Proteomes" id="UP001500449">
    <property type="component" value="Unassembled WGS sequence"/>
</dbReference>
<dbReference type="Pfam" id="PF00501">
    <property type="entry name" value="AMP-binding"/>
    <property type="match status" value="1"/>
</dbReference>
<feature type="compositionally biased region" description="Low complexity" evidence="1">
    <location>
        <begin position="1"/>
        <end position="15"/>
    </location>
</feature>
<gene>
    <name evidence="4" type="ORF">GCM10009836_32860</name>
</gene>
<dbReference type="Gene3D" id="3.40.50.12780">
    <property type="entry name" value="N-terminal domain of ligase-like"/>
    <property type="match status" value="1"/>
</dbReference>
<dbReference type="PANTHER" id="PTHR43201:SF32">
    <property type="entry name" value="2-SUCCINYLBENZOATE--COA LIGASE, CHLOROPLASTIC_PEROXISOMAL"/>
    <property type="match status" value="1"/>
</dbReference>
<comment type="caution">
    <text evidence="4">The sequence shown here is derived from an EMBL/GenBank/DDBJ whole genome shotgun (WGS) entry which is preliminary data.</text>
</comment>
<feature type="domain" description="AMP-dependent synthetase/ligase" evidence="2">
    <location>
        <begin position="38"/>
        <end position="400"/>
    </location>
</feature>
<evidence type="ECO:0000259" key="2">
    <source>
        <dbReference type="Pfam" id="PF00501"/>
    </source>
</evidence>
<dbReference type="InterPro" id="IPR000873">
    <property type="entry name" value="AMP-dep_synth/lig_dom"/>
</dbReference>
<dbReference type="GO" id="GO:0016874">
    <property type="term" value="F:ligase activity"/>
    <property type="evidence" value="ECO:0007669"/>
    <property type="project" value="UniProtKB-KW"/>
</dbReference>
<dbReference type="SUPFAM" id="SSF56801">
    <property type="entry name" value="Acetyl-CoA synthetase-like"/>
    <property type="match status" value="1"/>
</dbReference>
<protein>
    <submittedName>
        <fullName evidence="4">Long-chain fatty acid--CoA ligase</fullName>
    </submittedName>
</protein>
<dbReference type="EMBL" id="BAAAQK010000009">
    <property type="protein sequence ID" value="GAA1850479.1"/>
    <property type="molecule type" value="Genomic_DNA"/>
</dbReference>
<dbReference type="InterPro" id="IPR025110">
    <property type="entry name" value="AMP-bd_C"/>
</dbReference>
<evidence type="ECO:0000313" key="5">
    <source>
        <dbReference type="Proteomes" id="UP001500449"/>
    </source>
</evidence>
<dbReference type="InterPro" id="IPR042099">
    <property type="entry name" value="ANL_N_sf"/>
</dbReference>
<proteinExistence type="predicted"/>
<evidence type="ECO:0000313" key="4">
    <source>
        <dbReference type="EMBL" id="GAA1850479.1"/>
    </source>
</evidence>
<dbReference type="Gene3D" id="3.30.300.30">
    <property type="match status" value="1"/>
</dbReference>
<accession>A0ABN2N332</accession>
<feature type="region of interest" description="Disordered" evidence="1">
    <location>
        <begin position="1"/>
        <end position="25"/>
    </location>
</feature>
<organism evidence="4 5">
    <name type="scientific">Pseudonocardia ailaonensis</name>
    <dbReference type="NCBI Taxonomy" id="367279"/>
    <lineage>
        <taxon>Bacteria</taxon>
        <taxon>Bacillati</taxon>
        <taxon>Actinomycetota</taxon>
        <taxon>Actinomycetes</taxon>
        <taxon>Pseudonocardiales</taxon>
        <taxon>Pseudonocardiaceae</taxon>
        <taxon>Pseudonocardia</taxon>
    </lineage>
</organism>
<dbReference type="Pfam" id="PF13193">
    <property type="entry name" value="AMP-binding_C"/>
    <property type="match status" value="1"/>
</dbReference>
<evidence type="ECO:0000256" key="1">
    <source>
        <dbReference type="SAM" id="MobiDB-lite"/>
    </source>
</evidence>
<sequence>MTESVTDTADTAAADYPRPERLTGRRWSQTQVSGWIDVAARRCPDRACLVTPERSLTFAEVLGHVRALASALQRRGLRAGERVAILDTDSPEYIETILAVLKLGAVIVPLNYRLAPGEIETLLRAAEATWIVVGERYVPAVLEMAPRLDYLHGVVGFDGTPGTLAYTDLLSEGAGGELVEARVEEEDILALAFTSGTTGLPKGVMQSQRMWKHITSNSMLEYRFTWDEFRYSGSPLFHVAGMNQVLKAICRGSTSLLLRQWDPAALLPWFRRGLTGVFLVPTMLSALLDQPGVSREDFAALRSMYYGAAPMSPALLRRAMDLMDVDFFNGFGAGTEAGMQSVLTPEDHRRALAGQTHLLGSVGRPGHDIDLRIVDDDGSELPPGEVGEIVTRSDMTMSGYAGQPEKTAGTFSDGWFSGGDLGHLDEEGYLYLDGRKSDMIIRGGENVYPPEIEEVLGVHPGVAECAVVGRPDDYWGEIVEAHLVPAPGAVLDPEELAGFCRARLARYKVPERYRLHDDPLPKNAAGKVLRRVLRELP</sequence>